<feature type="transmembrane region" description="Helical" evidence="8">
    <location>
        <begin position="21"/>
        <end position="44"/>
    </location>
</feature>
<accession>A0A6J6R995</accession>
<evidence type="ECO:0000256" key="8">
    <source>
        <dbReference type="SAM" id="Phobius"/>
    </source>
</evidence>
<dbReference type="GO" id="GO:0005886">
    <property type="term" value="C:plasma membrane"/>
    <property type="evidence" value="ECO:0007669"/>
    <property type="project" value="UniProtKB-SubCell"/>
</dbReference>
<feature type="transmembrane region" description="Helical" evidence="8">
    <location>
        <begin position="444"/>
        <end position="466"/>
    </location>
</feature>
<feature type="domain" description="Major facilitator superfamily (MFS) profile" evidence="9">
    <location>
        <begin position="23"/>
        <end position="470"/>
    </location>
</feature>
<reference evidence="10" key="1">
    <citation type="submission" date="2020-05" db="EMBL/GenBank/DDBJ databases">
        <authorList>
            <person name="Chiriac C."/>
            <person name="Salcher M."/>
            <person name="Ghai R."/>
            <person name="Kavagutti S V."/>
        </authorList>
    </citation>
    <scope>NUCLEOTIDE SEQUENCE</scope>
</reference>
<dbReference type="PANTHER" id="PTHR42718">
    <property type="entry name" value="MAJOR FACILITATOR SUPERFAMILY MULTIDRUG TRANSPORTER MFSC"/>
    <property type="match status" value="1"/>
</dbReference>
<dbReference type="SUPFAM" id="SSF103473">
    <property type="entry name" value="MFS general substrate transporter"/>
    <property type="match status" value="1"/>
</dbReference>
<comment type="subcellular location">
    <subcellularLocation>
        <location evidence="1">Cell membrane</location>
        <topology evidence="1">Multi-pass membrane protein</topology>
    </subcellularLocation>
</comment>
<dbReference type="InterPro" id="IPR020846">
    <property type="entry name" value="MFS_dom"/>
</dbReference>
<feature type="transmembrane region" description="Helical" evidence="8">
    <location>
        <begin position="305"/>
        <end position="328"/>
    </location>
</feature>
<evidence type="ECO:0000259" key="9">
    <source>
        <dbReference type="PROSITE" id="PS50850"/>
    </source>
</evidence>
<evidence type="ECO:0000313" key="15">
    <source>
        <dbReference type="EMBL" id="CAB5067976.1"/>
    </source>
</evidence>
<evidence type="ECO:0000313" key="14">
    <source>
        <dbReference type="EMBL" id="CAB5000820.1"/>
    </source>
</evidence>
<evidence type="ECO:0000256" key="3">
    <source>
        <dbReference type="ARBA" id="ARBA00022448"/>
    </source>
</evidence>
<dbReference type="PANTHER" id="PTHR42718:SF9">
    <property type="entry name" value="MAJOR FACILITATOR SUPERFAMILY MULTIDRUG TRANSPORTER MFSC"/>
    <property type="match status" value="1"/>
</dbReference>
<feature type="transmembrane region" description="Helical" evidence="8">
    <location>
        <begin position="278"/>
        <end position="299"/>
    </location>
</feature>
<name>A0A6J6R995_9ZZZZ</name>
<evidence type="ECO:0000256" key="5">
    <source>
        <dbReference type="ARBA" id="ARBA00022692"/>
    </source>
</evidence>
<evidence type="ECO:0000313" key="11">
    <source>
        <dbReference type="EMBL" id="CAB4759065.1"/>
    </source>
</evidence>
<organism evidence="10">
    <name type="scientific">freshwater metagenome</name>
    <dbReference type="NCBI Taxonomy" id="449393"/>
    <lineage>
        <taxon>unclassified sequences</taxon>
        <taxon>metagenomes</taxon>
        <taxon>ecological metagenomes</taxon>
    </lineage>
</organism>
<sequence>MTETLVRDEVTVLGRTFEYKWLVATIYVGAVFLDILDITIVNVALPQLGKQLNSDAVEWVVVGYTLALAASIPLAGWWSDKVGTKKAFLVSLALFTLGSLACGFANSMGMLIAFRVFQGVGGGMLTPVGLSMLYRAFPPAERIRVAVVITVPTLLAPALGPILGGLLVTHVGWRWIFWVNFPICTVVFIAAVAVLREHRESSAGRFDLPGFILSGGGLALSLYALSEGPRSGWTATPTLLAGTIGVLMLIAFVYTELRVEHPMLDLRLLKNRGFRSANIVMNVSMASFFGLLFVLPLYLQNYRGISAQASGLITFPQALGVMITSQIAGRIYRRVGPRKLITVGFGAAAVVILAFVTIGPNTSFWEIRGLMFARGLSMGLAFTPIQAVAYSSISPSDMGRASSIFSTLRQVSISVGVAVMSTLLAAFTNLVGKPVDPERALHGYRVSILVSTVLLVIATSCAWWMVKDEDAAATLGK</sequence>
<dbReference type="Gene3D" id="1.20.1720.10">
    <property type="entry name" value="Multidrug resistance protein D"/>
    <property type="match status" value="1"/>
</dbReference>
<evidence type="ECO:0000256" key="4">
    <source>
        <dbReference type="ARBA" id="ARBA00022475"/>
    </source>
</evidence>
<dbReference type="EMBL" id="CAFBLR010000034">
    <property type="protein sequence ID" value="CAB4866964.1"/>
    <property type="molecule type" value="Genomic_DNA"/>
</dbReference>
<dbReference type="InterPro" id="IPR011701">
    <property type="entry name" value="MFS"/>
</dbReference>
<evidence type="ECO:0000256" key="7">
    <source>
        <dbReference type="ARBA" id="ARBA00023136"/>
    </source>
</evidence>
<feature type="transmembrane region" description="Helical" evidence="8">
    <location>
        <begin position="411"/>
        <end position="432"/>
    </location>
</feature>
<dbReference type="AlphaFoldDB" id="A0A6J6R995"/>
<dbReference type="GO" id="GO:0022857">
    <property type="term" value="F:transmembrane transporter activity"/>
    <property type="evidence" value="ECO:0007669"/>
    <property type="project" value="InterPro"/>
</dbReference>
<dbReference type="PRINTS" id="PR01036">
    <property type="entry name" value="TCRTETB"/>
</dbReference>
<evidence type="ECO:0000256" key="1">
    <source>
        <dbReference type="ARBA" id="ARBA00004651"/>
    </source>
</evidence>
<dbReference type="Gene3D" id="1.20.1250.20">
    <property type="entry name" value="MFS general substrate transporter like domains"/>
    <property type="match status" value="1"/>
</dbReference>
<dbReference type="PROSITE" id="PS50850">
    <property type="entry name" value="MFS"/>
    <property type="match status" value="1"/>
</dbReference>
<dbReference type="NCBIfam" id="TIGR00711">
    <property type="entry name" value="efflux_EmrB"/>
    <property type="match status" value="1"/>
</dbReference>
<dbReference type="EMBL" id="CAFBQP010000121">
    <property type="protein sequence ID" value="CAB5067976.1"/>
    <property type="molecule type" value="Genomic_DNA"/>
</dbReference>
<dbReference type="EMBL" id="CAEZYY010000020">
    <property type="protein sequence ID" value="CAB4759065.1"/>
    <property type="molecule type" value="Genomic_DNA"/>
</dbReference>
<evidence type="ECO:0000313" key="12">
    <source>
        <dbReference type="EMBL" id="CAB4805698.1"/>
    </source>
</evidence>
<evidence type="ECO:0000313" key="13">
    <source>
        <dbReference type="EMBL" id="CAB4866964.1"/>
    </source>
</evidence>
<feature type="transmembrane region" description="Helical" evidence="8">
    <location>
        <begin position="238"/>
        <end position="257"/>
    </location>
</feature>
<comment type="similarity">
    <text evidence="2">Belongs to the major facilitator superfamily. EmrB family.</text>
</comment>
<evidence type="ECO:0000313" key="10">
    <source>
        <dbReference type="EMBL" id="CAB4720417.1"/>
    </source>
</evidence>
<keyword evidence="6 8" id="KW-1133">Transmembrane helix</keyword>
<feature type="transmembrane region" description="Helical" evidence="8">
    <location>
        <begin position="145"/>
        <end position="169"/>
    </location>
</feature>
<feature type="transmembrane region" description="Helical" evidence="8">
    <location>
        <begin position="87"/>
        <end position="106"/>
    </location>
</feature>
<feature type="transmembrane region" description="Helical" evidence="8">
    <location>
        <begin position="340"/>
        <end position="359"/>
    </location>
</feature>
<feature type="transmembrane region" description="Helical" evidence="8">
    <location>
        <begin position="56"/>
        <end position="75"/>
    </location>
</feature>
<evidence type="ECO:0000256" key="6">
    <source>
        <dbReference type="ARBA" id="ARBA00022989"/>
    </source>
</evidence>
<dbReference type="InterPro" id="IPR004638">
    <property type="entry name" value="EmrB-like"/>
</dbReference>
<dbReference type="CDD" id="cd17503">
    <property type="entry name" value="MFS_LmrB_MDR_like"/>
    <property type="match status" value="1"/>
</dbReference>
<feature type="transmembrane region" description="Helical" evidence="8">
    <location>
        <begin position="112"/>
        <end position="133"/>
    </location>
</feature>
<proteinExistence type="inferred from homology"/>
<gene>
    <name evidence="10" type="ORF">UFOPK2602_01693</name>
    <name evidence="11" type="ORF">UFOPK2806_01530</name>
    <name evidence="12" type="ORF">UFOPK3001_01235</name>
    <name evidence="13" type="ORF">UFOPK3417_00532</name>
    <name evidence="14" type="ORF">UFOPK3954_01729</name>
    <name evidence="15" type="ORF">UFOPK4306_02244</name>
</gene>
<feature type="transmembrane region" description="Helical" evidence="8">
    <location>
        <begin position="206"/>
        <end position="226"/>
    </location>
</feature>
<keyword evidence="7 8" id="KW-0472">Membrane</keyword>
<keyword evidence="4" id="KW-1003">Cell membrane</keyword>
<evidence type="ECO:0000256" key="2">
    <source>
        <dbReference type="ARBA" id="ARBA00008537"/>
    </source>
</evidence>
<feature type="transmembrane region" description="Helical" evidence="8">
    <location>
        <begin position="175"/>
        <end position="194"/>
    </location>
</feature>
<dbReference type="EMBL" id="CAEZXX010000132">
    <property type="protein sequence ID" value="CAB4720417.1"/>
    <property type="molecule type" value="Genomic_DNA"/>
</dbReference>
<dbReference type="EMBL" id="CAFBON010000202">
    <property type="protein sequence ID" value="CAB5000820.1"/>
    <property type="molecule type" value="Genomic_DNA"/>
</dbReference>
<protein>
    <submittedName>
        <fullName evidence="10">Unannotated protein</fullName>
    </submittedName>
</protein>
<keyword evidence="5 8" id="KW-0812">Transmembrane</keyword>
<dbReference type="InterPro" id="IPR036259">
    <property type="entry name" value="MFS_trans_sf"/>
</dbReference>
<dbReference type="EMBL" id="CAFAAJ010000071">
    <property type="protein sequence ID" value="CAB4805698.1"/>
    <property type="molecule type" value="Genomic_DNA"/>
</dbReference>
<dbReference type="Pfam" id="PF07690">
    <property type="entry name" value="MFS_1"/>
    <property type="match status" value="1"/>
</dbReference>
<keyword evidence="3" id="KW-0813">Transport</keyword>